<comment type="similarity">
    <text evidence="1">In the C-terminal section; belongs to the transpeptidase family.</text>
</comment>
<comment type="caution">
    <text evidence="17">The sequence shown here is derived from an EMBL/GenBank/DDBJ whole genome shotgun (WGS) entry which is preliminary data.</text>
</comment>
<dbReference type="InterPro" id="IPR050396">
    <property type="entry name" value="Glycosyltr_51/Transpeptidase"/>
</dbReference>
<proteinExistence type="inferred from homology"/>
<dbReference type="InterPro" id="IPR036950">
    <property type="entry name" value="PBP_transglycosylase"/>
</dbReference>
<evidence type="ECO:0000256" key="13">
    <source>
        <dbReference type="ARBA" id="ARBA00049902"/>
    </source>
</evidence>
<dbReference type="SUPFAM" id="SSF53955">
    <property type="entry name" value="Lysozyme-like"/>
    <property type="match status" value="1"/>
</dbReference>
<keyword evidence="5" id="KW-0328">Glycosyltransferase</keyword>
<dbReference type="GO" id="GO:0071555">
    <property type="term" value="P:cell wall organization"/>
    <property type="evidence" value="ECO:0007669"/>
    <property type="project" value="UniProtKB-KW"/>
</dbReference>
<organism evidence="17 18">
    <name type="scientific">Bifidobacterium samirii</name>
    <dbReference type="NCBI Taxonomy" id="2306974"/>
    <lineage>
        <taxon>Bacteria</taxon>
        <taxon>Bacillati</taxon>
        <taxon>Actinomycetota</taxon>
        <taxon>Actinomycetes</taxon>
        <taxon>Bifidobacteriales</taxon>
        <taxon>Bifidobacteriaceae</taxon>
        <taxon>Bifidobacterium</taxon>
    </lineage>
</organism>
<evidence type="ECO:0000256" key="9">
    <source>
        <dbReference type="ARBA" id="ARBA00022984"/>
    </source>
</evidence>
<keyword evidence="18" id="KW-1185">Reference proteome</keyword>
<keyword evidence="10" id="KW-0511">Multifunctional enzyme</keyword>
<keyword evidence="7" id="KW-0378">Hydrolase</keyword>
<sequence length="776" mass="83174">MGRMPKKNSLTASRVLALLMAYLTLCVAGGVVSSVLLMPAVFGANKVAQAVAPSLKVEGIDFDVTSLPQKSTMYASDGTTKIAEFYEDNRIVVPIKEVSTYMQKAIVAREDRRFFDHSGVDVQGVARAFVNTYLLQKAQQGGSSLTQQYVKNVLLTQAEQSGDPIAQYHASEDTIARKLREMLIAVQMEKKYSKYEILQGYLNIAQFGSQRLYGVETAARRYFGVSAKDLNIVQSATIAAITKNPEHLDPSIEANQEESQNERNTVLMLMHDQGMITDEEYDEAVNTPLVDTLNIQPMTAGCANSGEYGFFCSYVTQKILNSEEFGKTAEERNSLLKEGGLTIVTTLDVDTSSLLMETARNTIPADDPSGFEIMMASVQPGTGEVLGFGINRTYTGYETDDQTETSMNYMVDAIDGGGSGYGIGSSIKPFNLVAWMQAGHSINENLQTTTSYPTYEFACDDYSGSSTMYTGGTDSWSVSNALTNGTVNPESPFLGLVRSHNTTMASMGAIIGLCRVADAYTAAGYHDAYSGETIDKSSVYAPAMMIGSINVSPLTMANMYATLAADGVECTPIAMKKVTRMNGEEIDVPKANCHQAIDSDIVQTVAYAMNQGTVRSDGAGVYAKLPSGRKTFAKTGTHEDLMVSTGGFIPKQIATFVLVGDAQAPGSNRIANIAINGVYNSYWDGGTIAAPAWRSFMDAWADRKGLGTDVGNDYGNPAAKYTATTGGVTNIKGQTVGGSTRSNSGATSNSGTGTTSTDDRNQSAQSDDADDESDDE</sequence>
<feature type="region of interest" description="Disordered" evidence="14">
    <location>
        <begin position="728"/>
        <end position="776"/>
    </location>
</feature>
<feature type="domain" description="Glycosyl transferase family 51" evidence="16">
    <location>
        <begin position="81"/>
        <end position="270"/>
    </location>
</feature>
<evidence type="ECO:0000256" key="10">
    <source>
        <dbReference type="ARBA" id="ARBA00023268"/>
    </source>
</evidence>
<evidence type="ECO:0000256" key="7">
    <source>
        <dbReference type="ARBA" id="ARBA00022801"/>
    </source>
</evidence>
<feature type="domain" description="Penicillin-binding protein transpeptidase" evidence="15">
    <location>
        <begin position="379"/>
        <end position="697"/>
    </location>
</feature>
<keyword evidence="6" id="KW-0808">Transferase</keyword>
<evidence type="ECO:0000256" key="3">
    <source>
        <dbReference type="ARBA" id="ARBA00022645"/>
    </source>
</evidence>
<evidence type="ECO:0000256" key="2">
    <source>
        <dbReference type="ARBA" id="ARBA00007739"/>
    </source>
</evidence>
<dbReference type="GO" id="GO:0008955">
    <property type="term" value="F:peptidoglycan glycosyltransferase activity"/>
    <property type="evidence" value="ECO:0007669"/>
    <property type="project" value="UniProtKB-EC"/>
</dbReference>
<dbReference type="InterPro" id="IPR001264">
    <property type="entry name" value="Glyco_trans_51"/>
</dbReference>
<keyword evidence="11" id="KW-0961">Cell wall biogenesis/degradation</keyword>
<comment type="catalytic activity">
    <reaction evidence="13">
        <text>[GlcNAc-(1-&gt;4)-Mur2Ac(oyl-L-Ala-gamma-D-Glu-L-Lys-D-Ala-D-Ala)](n)-di-trans,octa-cis-undecaprenyl diphosphate + beta-D-GlcNAc-(1-&gt;4)-Mur2Ac(oyl-L-Ala-gamma-D-Glu-L-Lys-D-Ala-D-Ala)-di-trans,octa-cis-undecaprenyl diphosphate = [GlcNAc-(1-&gt;4)-Mur2Ac(oyl-L-Ala-gamma-D-Glu-L-Lys-D-Ala-D-Ala)](n+1)-di-trans,octa-cis-undecaprenyl diphosphate + di-trans,octa-cis-undecaprenyl diphosphate + H(+)</text>
        <dbReference type="Rhea" id="RHEA:23708"/>
        <dbReference type="Rhea" id="RHEA-COMP:9602"/>
        <dbReference type="Rhea" id="RHEA-COMP:9603"/>
        <dbReference type="ChEBI" id="CHEBI:15378"/>
        <dbReference type="ChEBI" id="CHEBI:58405"/>
        <dbReference type="ChEBI" id="CHEBI:60033"/>
        <dbReference type="ChEBI" id="CHEBI:78435"/>
        <dbReference type="EC" id="2.4.99.28"/>
    </reaction>
</comment>
<dbReference type="InterPro" id="IPR012338">
    <property type="entry name" value="Beta-lactam/transpept-like"/>
</dbReference>
<evidence type="ECO:0000256" key="12">
    <source>
        <dbReference type="ARBA" id="ARBA00034000"/>
    </source>
</evidence>
<dbReference type="SUPFAM" id="SSF56601">
    <property type="entry name" value="beta-lactamase/transpeptidase-like"/>
    <property type="match status" value="1"/>
</dbReference>
<dbReference type="Proteomes" id="UP000287470">
    <property type="component" value="Unassembled WGS sequence"/>
</dbReference>
<dbReference type="AlphaFoldDB" id="A0A430FVQ6"/>
<evidence type="ECO:0000256" key="1">
    <source>
        <dbReference type="ARBA" id="ARBA00007090"/>
    </source>
</evidence>
<evidence type="ECO:0000259" key="16">
    <source>
        <dbReference type="Pfam" id="PF00912"/>
    </source>
</evidence>
<evidence type="ECO:0000256" key="14">
    <source>
        <dbReference type="SAM" id="MobiDB-lite"/>
    </source>
</evidence>
<dbReference type="GO" id="GO:0009252">
    <property type="term" value="P:peptidoglycan biosynthetic process"/>
    <property type="evidence" value="ECO:0007669"/>
    <property type="project" value="UniProtKB-KW"/>
</dbReference>
<feature type="compositionally biased region" description="Low complexity" evidence="14">
    <location>
        <begin position="737"/>
        <end position="766"/>
    </location>
</feature>
<dbReference type="Pfam" id="PF00912">
    <property type="entry name" value="Transgly"/>
    <property type="match status" value="1"/>
</dbReference>
<evidence type="ECO:0000313" key="18">
    <source>
        <dbReference type="Proteomes" id="UP000287470"/>
    </source>
</evidence>
<comment type="catalytic activity">
    <reaction evidence="12">
        <text>Preferential cleavage: (Ac)2-L-Lys-D-Ala-|-D-Ala. Also transpeptidation of peptidyl-alanyl moieties that are N-acyl substituents of D-alanine.</text>
        <dbReference type="EC" id="3.4.16.4"/>
    </reaction>
</comment>
<evidence type="ECO:0000256" key="5">
    <source>
        <dbReference type="ARBA" id="ARBA00022676"/>
    </source>
</evidence>
<dbReference type="InterPro" id="IPR023346">
    <property type="entry name" value="Lysozyme-like_dom_sf"/>
</dbReference>
<dbReference type="GO" id="GO:0006508">
    <property type="term" value="P:proteolysis"/>
    <property type="evidence" value="ECO:0007669"/>
    <property type="project" value="UniProtKB-KW"/>
</dbReference>
<dbReference type="Gene3D" id="1.10.3810.10">
    <property type="entry name" value="Biosynthetic peptidoglycan transglycosylase-like"/>
    <property type="match status" value="1"/>
</dbReference>
<dbReference type="OrthoDB" id="9766909at2"/>
<evidence type="ECO:0000256" key="8">
    <source>
        <dbReference type="ARBA" id="ARBA00022960"/>
    </source>
</evidence>
<feature type="compositionally biased region" description="Acidic residues" evidence="14">
    <location>
        <begin position="767"/>
        <end position="776"/>
    </location>
</feature>
<dbReference type="RefSeq" id="WP_125967724.1">
    <property type="nucleotide sequence ID" value="NZ_QXGK01000003.1"/>
</dbReference>
<dbReference type="GO" id="GO:0009002">
    <property type="term" value="F:serine-type D-Ala-D-Ala carboxypeptidase activity"/>
    <property type="evidence" value="ECO:0007669"/>
    <property type="project" value="UniProtKB-EC"/>
</dbReference>
<dbReference type="FunFam" id="1.10.3810.10:FF:000001">
    <property type="entry name" value="Penicillin-binding protein 1A"/>
    <property type="match status" value="1"/>
</dbReference>
<dbReference type="PANTHER" id="PTHR32282:SF33">
    <property type="entry name" value="PEPTIDOGLYCAN GLYCOSYLTRANSFERASE"/>
    <property type="match status" value="1"/>
</dbReference>
<keyword evidence="9" id="KW-0573">Peptidoglycan synthesis</keyword>
<dbReference type="PANTHER" id="PTHR32282">
    <property type="entry name" value="BINDING PROTEIN TRANSPEPTIDASE, PUTATIVE-RELATED"/>
    <property type="match status" value="1"/>
</dbReference>
<reference evidence="17 18" key="1">
    <citation type="submission" date="2018-09" db="EMBL/GenBank/DDBJ databases">
        <title>Characterization of the phylogenetic diversity of five novel species belonging to the genus Bifidobacterium.</title>
        <authorList>
            <person name="Lugli G.A."/>
            <person name="Duranti S."/>
            <person name="Milani C."/>
        </authorList>
    </citation>
    <scope>NUCLEOTIDE SEQUENCE [LARGE SCALE GENOMIC DNA]</scope>
    <source>
        <strain evidence="17 18">2033B</strain>
    </source>
</reference>
<dbReference type="Pfam" id="PF00905">
    <property type="entry name" value="Transpeptidase"/>
    <property type="match status" value="1"/>
</dbReference>
<evidence type="ECO:0000259" key="15">
    <source>
        <dbReference type="Pfam" id="PF00905"/>
    </source>
</evidence>
<evidence type="ECO:0000313" key="17">
    <source>
        <dbReference type="EMBL" id="RSX58080.1"/>
    </source>
</evidence>
<dbReference type="Gene3D" id="3.40.710.10">
    <property type="entry name" value="DD-peptidase/beta-lactamase superfamily"/>
    <property type="match status" value="1"/>
</dbReference>
<evidence type="ECO:0000256" key="11">
    <source>
        <dbReference type="ARBA" id="ARBA00023316"/>
    </source>
</evidence>
<dbReference type="InterPro" id="IPR001460">
    <property type="entry name" value="PCN-bd_Tpept"/>
</dbReference>
<keyword evidence="4" id="KW-0645">Protease</keyword>
<protein>
    <submittedName>
        <fullName evidence="17">Carboxypeptidase</fullName>
    </submittedName>
</protein>
<gene>
    <name evidence="17" type="ORF">D2E24_0440</name>
</gene>
<name>A0A430FVQ6_9BIFI</name>
<evidence type="ECO:0000256" key="6">
    <source>
        <dbReference type="ARBA" id="ARBA00022679"/>
    </source>
</evidence>
<keyword evidence="3 17" id="KW-0121">Carboxypeptidase</keyword>
<evidence type="ECO:0000256" key="4">
    <source>
        <dbReference type="ARBA" id="ARBA00022670"/>
    </source>
</evidence>
<keyword evidence="8" id="KW-0133">Cell shape</keyword>
<dbReference type="GO" id="GO:0008658">
    <property type="term" value="F:penicillin binding"/>
    <property type="evidence" value="ECO:0007669"/>
    <property type="project" value="InterPro"/>
</dbReference>
<accession>A0A430FVQ6</accession>
<dbReference type="GO" id="GO:0030288">
    <property type="term" value="C:outer membrane-bounded periplasmic space"/>
    <property type="evidence" value="ECO:0007669"/>
    <property type="project" value="TreeGrafter"/>
</dbReference>
<comment type="similarity">
    <text evidence="2">In the N-terminal section; belongs to the glycosyltransferase 51 family.</text>
</comment>
<dbReference type="EMBL" id="QXGK01000003">
    <property type="protein sequence ID" value="RSX58080.1"/>
    <property type="molecule type" value="Genomic_DNA"/>
</dbReference>
<dbReference type="GO" id="GO:0008360">
    <property type="term" value="P:regulation of cell shape"/>
    <property type="evidence" value="ECO:0007669"/>
    <property type="project" value="UniProtKB-KW"/>
</dbReference>